<dbReference type="EC" id="1.8.4.11" evidence="4"/>
<reference evidence="6 7" key="1">
    <citation type="submission" date="2019-07" db="EMBL/GenBank/DDBJ databases">
        <title>Thalassofilum flectens gen. nov., sp. nov., a novel moderate thermophilic anaerobe from a shallow sea hot spring in Kunashir Island (Russia), representing a new family in the order Bacteroidales, and proposal of Thalassofilacea fam. nov.</title>
        <authorList>
            <person name="Kochetkova T.V."/>
            <person name="Podosokorskaya O.A."/>
            <person name="Novikov A."/>
            <person name="Elcheninov A.G."/>
            <person name="Toshchakov S.V."/>
            <person name="Kublanov I.V."/>
        </authorList>
    </citation>
    <scope>NUCLEOTIDE SEQUENCE [LARGE SCALE GENOMIC DNA]</scope>
    <source>
        <strain evidence="6 7">38-H</strain>
    </source>
</reference>
<feature type="domain" description="Peptide methionine sulphoxide reductase MsrA" evidence="5">
    <location>
        <begin position="37"/>
        <end position="188"/>
    </location>
</feature>
<dbReference type="InterPro" id="IPR036509">
    <property type="entry name" value="Met_Sox_Rdtase_MsrA_sf"/>
</dbReference>
<sequence length="211" mass="24035">MKSIAIILGLFLTIILVTTGCNAKNEMKVMEQKTEVVTLGAGCFWCVEAIFSRVNGVIKVESGYSGGEVENPSYQEVCTGNTGHAEVVQVTFNPDIIPFSKILEIYFKTHDPTTLNRQGADIGTQYRSVIFYHTEEQKRIATEIKNQLDGASIWSSPIVTSIEPFKNFYKAENYHQNYYEDNRNQPYCRMVITPKLDKFEKIFSDYVKKND</sequence>
<accession>A0A7D3XZB7</accession>
<dbReference type="RefSeq" id="WP_173073946.1">
    <property type="nucleotide sequence ID" value="NZ_CP041345.1"/>
</dbReference>
<comment type="similarity">
    <text evidence="4">Belongs to the MsrA Met sulfoxide reductase family.</text>
</comment>
<organism evidence="6 7">
    <name type="scientific">Tenuifilum thalassicum</name>
    <dbReference type="NCBI Taxonomy" id="2590900"/>
    <lineage>
        <taxon>Bacteria</taxon>
        <taxon>Pseudomonadati</taxon>
        <taxon>Bacteroidota</taxon>
        <taxon>Bacteroidia</taxon>
        <taxon>Bacteroidales</taxon>
        <taxon>Tenuifilaceae</taxon>
        <taxon>Tenuifilum</taxon>
    </lineage>
</organism>
<evidence type="ECO:0000256" key="3">
    <source>
        <dbReference type="ARBA" id="ARBA00048782"/>
    </source>
</evidence>
<dbReference type="AlphaFoldDB" id="A0A7D3XZB7"/>
<comment type="catalytic activity">
    <reaction evidence="2 4">
        <text>L-methionyl-[protein] + [thioredoxin]-disulfide + H2O = L-methionyl-(S)-S-oxide-[protein] + [thioredoxin]-dithiol</text>
        <dbReference type="Rhea" id="RHEA:14217"/>
        <dbReference type="Rhea" id="RHEA-COMP:10698"/>
        <dbReference type="Rhea" id="RHEA-COMP:10700"/>
        <dbReference type="Rhea" id="RHEA-COMP:12313"/>
        <dbReference type="Rhea" id="RHEA-COMP:12315"/>
        <dbReference type="ChEBI" id="CHEBI:15377"/>
        <dbReference type="ChEBI" id="CHEBI:16044"/>
        <dbReference type="ChEBI" id="CHEBI:29950"/>
        <dbReference type="ChEBI" id="CHEBI:44120"/>
        <dbReference type="ChEBI" id="CHEBI:50058"/>
        <dbReference type="EC" id="1.8.4.11"/>
    </reaction>
</comment>
<dbReference type="InterPro" id="IPR002569">
    <property type="entry name" value="Met_Sox_Rdtase_MsrA_dom"/>
</dbReference>
<dbReference type="NCBIfam" id="TIGR00401">
    <property type="entry name" value="msrA"/>
    <property type="match status" value="1"/>
</dbReference>
<evidence type="ECO:0000256" key="4">
    <source>
        <dbReference type="HAMAP-Rule" id="MF_01401"/>
    </source>
</evidence>
<evidence type="ECO:0000313" key="6">
    <source>
        <dbReference type="EMBL" id="QKG79813.1"/>
    </source>
</evidence>
<gene>
    <name evidence="4 6" type="primary">msrA</name>
    <name evidence="6" type="ORF">FHG85_05920</name>
</gene>
<evidence type="ECO:0000259" key="5">
    <source>
        <dbReference type="Pfam" id="PF01625"/>
    </source>
</evidence>
<keyword evidence="1 4" id="KW-0560">Oxidoreductase</keyword>
<dbReference type="SUPFAM" id="SSF55068">
    <property type="entry name" value="Peptide methionine sulfoxide reductase"/>
    <property type="match status" value="1"/>
</dbReference>
<dbReference type="Gene3D" id="3.30.1060.10">
    <property type="entry name" value="Peptide methionine sulphoxide reductase MsrA"/>
    <property type="match status" value="1"/>
</dbReference>
<dbReference type="Proteomes" id="UP000500961">
    <property type="component" value="Chromosome"/>
</dbReference>
<dbReference type="PROSITE" id="PS51257">
    <property type="entry name" value="PROKAR_LIPOPROTEIN"/>
    <property type="match status" value="1"/>
</dbReference>
<evidence type="ECO:0000256" key="1">
    <source>
        <dbReference type="ARBA" id="ARBA00023002"/>
    </source>
</evidence>
<protein>
    <recommendedName>
        <fullName evidence="4">Peptide methionine sulfoxide reductase MsrA</fullName>
        <shortName evidence="4">Protein-methionine-S-oxide reductase</shortName>
        <ecNumber evidence="4">1.8.4.11</ecNumber>
    </recommendedName>
    <alternativeName>
        <fullName evidence="4">Peptide-methionine (S)-S-oxide reductase</fullName>
        <shortName evidence="4">Peptide Met(O) reductase</shortName>
    </alternativeName>
</protein>
<evidence type="ECO:0000256" key="2">
    <source>
        <dbReference type="ARBA" id="ARBA00047806"/>
    </source>
</evidence>
<name>A0A7D3XZB7_9BACT</name>
<comment type="catalytic activity">
    <reaction evidence="3 4">
        <text>[thioredoxin]-disulfide + L-methionine + H2O = L-methionine (S)-S-oxide + [thioredoxin]-dithiol</text>
        <dbReference type="Rhea" id="RHEA:19993"/>
        <dbReference type="Rhea" id="RHEA-COMP:10698"/>
        <dbReference type="Rhea" id="RHEA-COMP:10700"/>
        <dbReference type="ChEBI" id="CHEBI:15377"/>
        <dbReference type="ChEBI" id="CHEBI:29950"/>
        <dbReference type="ChEBI" id="CHEBI:50058"/>
        <dbReference type="ChEBI" id="CHEBI:57844"/>
        <dbReference type="ChEBI" id="CHEBI:58772"/>
        <dbReference type="EC" id="1.8.4.11"/>
    </reaction>
</comment>
<dbReference type="PANTHER" id="PTHR43774">
    <property type="entry name" value="PEPTIDE METHIONINE SULFOXIDE REDUCTASE"/>
    <property type="match status" value="1"/>
</dbReference>
<dbReference type="EMBL" id="CP041345">
    <property type="protein sequence ID" value="QKG79813.1"/>
    <property type="molecule type" value="Genomic_DNA"/>
</dbReference>
<dbReference type="KEGG" id="ttz:FHG85_05920"/>
<dbReference type="GO" id="GO:0008113">
    <property type="term" value="F:peptide-methionine (S)-S-oxide reductase activity"/>
    <property type="evidence" value="ECO:0007669"/>
    <property type="project" value="UniProtKB-UniRule"/>
</dbReference>
<keyword evidence="7" id="KW-1185">Reference proteome</keyword>
<comment type="function">
    <text evidence="4">Has an important function as a repair enzyme for proteins that have been inactivated by oxidation. Catalyzes the reversible oxidation-reduction of methionine sulfoxide in proteins to methionine.</text>
</comment>
<dbReference type="PANTHER" id="PTHR43774:SF1">
    <property type="entry name" value="PEPTIDE METHIONINE SULFOXIDE REDUCTASE MSRA 2"/>
    <property type="match status" value="1"/>
</dbReference>
<dbReference type="Pfam" id="PF01625">
    <property type="entry name" value="PMSR"/>
    <property type="match status" value="1"/>
</dbReference>
<evidence type="ECO:0000313" key="7">
    <source>
        <dbReference type="Proteomes" id="UP000500961"/>
    </source>
</evidence>
<dbReference type="HAMAP" id="MF_01401">
    <property type="entry name" value="MsrA"/>
    <property type="match status" value="1"/>
</dbReference>
<feature type="active site" evidence="4">
    <location>
        <position position="43"/>
    </location>
</feature>
<proteinExistence type="inferred from homology"/>